<dbReference type="InterPro" id="IPR050346">
    <property type="entry name" value="FMO-like"/>
</dbReference>
<dbReference type="GO" id="GO:0016491">
    <property type="term" value="F:oxidoreductase activity"/>
    <property type="evidence" value="ECO:0007669"/>
    <property type="project" value="UniProtKB-KW"/>
</dbReference>
<comment type="caution">
    <text evidence="6">The sequence shown here is derived from an EMBL/GenBank/DDBJ whole genome shotgun (WGS) entry which is preliminary data.</text>
</comment>
<gene>
    <name evidence="6" type="ORF">E4U42_003072</name>
</gene>
<dbReference type="EMBL" id="SRPY01000248">
    <property type="protein sequence ID" value="KAG5926635.1"/>
    <property type="molecule type" value="Genomic_DNA"/>
</dbReference>
<feature type="region of interest" description="Disordered" evidence="4">
    <location>
        <begin position="445"/>
        <end position="473"/>
    </location>
</feature>
<dbReference type="InterPro" id="IPR045632">
    <property type="entry name" value="DUF6314"/>
</dbReference>
<evidence type="ECO:0000256" key="2">
    <source>
        <dbReference type="ARBA" id="ARBA00022827"/>
    </source>
</evidence>
<dbReference type="AlphaFoldDB" id="A0A8K0JA26"/>
<organism evidence="6 7">
    <name type="scientific">Claviceps africana</name>
    <dbReference type="NCBI Taxonomy" id="83212"/>
    <lineage>
        <taxon>Eukaryota</taxon>
        <taxon>Fungi</taxon>
        <taxon>Dikarya</taxon>
        <taxon>Ascomycota</taxon>
        <taxon>Pezizomycotina</taxon>
        <taxon>Sordariomycetes</taxon>
        <taxon>Hypocreomycetidae</taxon>
        <taxon>Hypocreales</taxon>
        <taxon>Clavicipitaceae</taxon>
        <taxon>Claviceps</taxon>
    </lineage>
</organism>
<feature type="region of interest" description="Disordered" evidence="4">
    <location>
        <begin position="291"/>
        <end position="312"/>
    </location>
</feature>
<evidence type="ECO:0000256" key="1">
    <source>
        <dbReference type="ARBA" id="ARBA00022630"/>
    </source>
</evidence>
<accession>A0A8K0JA26</accession>
<evidence type="ECO:0000313" key="6">
    <source>
        <dbReference type="EMBL" id="KAG5926635.1"/>
    </source>
</evidence>
<keyword evidence="1" id="KW-0285">Flavoprotein</keyword>
<keyword evidence="2" id="KW-0274">FAD</keyword>
<protein>
    <recommendedName>
        <fullName evidence="5">DUF6314 domain-containing protein</fullName>
    </recommendedName>
</protein>
<dbReference type="Pfam" id="PF19834">
    <property type="entry name" value="DUF6314"/>
    <property type="match status" value="1"/>
</dbReference>
<dbReference type="PANTHER" id="PTHR23023">
    <property type="entry name" value="DIMETHYLANILINE MONOOXYGENASE"/>
    <property type="match status" value="1"/>
</dbReference>
<name>A0A8K0JA26_9HYPO</name>
<feature type="non-terminal residue" evidence="6">
    <location>
        <position position="1"/>
    </location>
</feature>
<feature type="domain" description="DUF6314" evidence="5">
    <location>
        <begin position="412"/>
        <end position="602"/>
    </location>
</feature>
<evidence type="ECO:0000313" key="7">
    <source>
        <dbReference type="Proteomes" id="UP000811619"/>
    </source>
</evidence>
<dbReference type="Proteomes" id="UP000811619">
    <property type="component" value="Unassembled WGS sequence"/>
</dbReference>
<feature type="region of interest" description="Disordered" evidence="4">
    <location>
        <begin position="350"/>
        <end position="384"/>
    </location>
</feature>
<keyword evidence="3" id="KW-0560">Oxidoreductase</keyword>
<dbReference type="Gene3D" id="3.50.50.60">
    <property type="entry name" value="FAD/NAD(P)-binding domain"/>
    <property type="match status" value="1"/>
</dbReference>
<evidence type="ECO:0000259" key="5">
    <source>
        <dbReference type="Pfam" id="PF19834"/>
    </source>
</evidence>
<evidence type="ECO:0000256" key="3">
    <source>
        <dbReference type="ARBA" id="ARBA00023002"/>
    </source>
</evidence>
<reference evidence="6" key="1">
    <citation type="journal article" date="2020" name="bioRxiv">
        <title>Whole genome comparisons of ergot fungi reveals the divergence and evolution of species within the genus Claviceps are the result of varying mechanisms driving genome evolution and host range expansion.</title>
        <authorList>
            <person name="Wyka S.A."/>
            <person name="Mondo S.J."/>
            <person name="Liu M."/>
            <person name="Dettman J."/>
            <person name="Nalam V."/>
            <person name="Broders K.D."/>
        </authorList>
    </citation>
    <scope>NUCLEOTIDE SEQUENCE</scope>
    <source>
        <strain evidence="6">CCC 489</strain>
    </source>
</reference>
<proteinExistence type="predicted"/>
<dbReference type="InterPro" id="IPR036188">
    <property type="entry name" value="FAD/NAD-bd_sf"/>
</dbReference>
<dbReference type="OrthoDB" id="66881at2759"/>
<keyword evidence="7" id="KW-1185">Reference proteome</keyword>
<sequence>GLCADPAAAVPVVHSSQYWDLPSLFRGAASARGKILVVGGQMSGVEVAGTVAAHLSSAAHAPGTSPVPDMDQCSVHHVVQRPVWVYPLHTTAGPRGAGAAAPFLPLDFAMYDQNRRPAPLANTQGHVDEEAARTAHALFQTALGTDQSVFSPQLRVTDADKLRPPYLAISDWYCGFVRSGLIALSTGRLASLGGHTATLADGTRIDDVVAVVLATGFDPSPSLSFLPPDVLHTLGHSPRHPEQPLALAFHGTHHPAVPHLGFVGMYRSPYWGVMQMQARFLAEYWSSSSSSSSAAPARHPDQGPLRRKLQHDDSIRRTLALRDDPRLSQYPMGDYLFLMHDFAEALSIPRVDLPSPDGKPPLDMLTPSRYPSPSDDAAAQDAAQKLRRDTLQTTMDGLTTPRFVPRAVFRSLLGTWKLERDLHSRLPTHPSGHFSGTARFHLRDKTPDGLRCAGSPGGLDPSEPGEPGEPGTGLEYLYVEDGEFKTDQGFGFRATRRYVWRYDEERESLSVWFVKPDDPRRADYLFHEIEFLQPNQGCHGHGHGHDSGAGGWTARAGHLCIDDYYDVKYNFAFEAVNLKDWRIEYAVKGPKKDYTIRGNYSR</sequence>
<evidence type="ECO:0000256" key="4">
    <source>
        <dbReference type="SAM" id="MobiDB-lite"/>
    </source>
</evidence>